<sequence>MEPLELSKIAAKERIDKVIVSDAARELKGAVKKMEIPKPHIVFFE</sequence>
<evidence type="ECO:0000313" key="1">
    <source>
        <dbReference type="EMBL" id="GAI24701.1"/>
    </source>
</evidence>
<proteinExistence type="predicted"/>
<protein>
    <submittedName>
        <fullName evidence="1">Uncharacterized protein</fullName>
    </submittedName>
</protein>
<dbReference type="AlphaFoldDB" id="X1N355"/>
<comment type="caution">
    <text evidence="1">The sequence shown here is derived from an EMBL/GenBank/DDBJ whole genome shotgun (WGS) entry which is preliminary data.</text>
</comment>
<name>X1N355_9ZZZZ</name>
<gene>
    <name evidence="1" type="ORF">S06H3_24484</name>
</gene>
<organism evidence="1">
    <name type="scientific">marine sediment metagenome</name>
    <dbReference type="NCBI Taxonomy" id="412755"/>
    <lineage>
        <taxon>unclassified sequences</taxon>
        <taxon>metagenomes</taxon>
        <taxon>ecological metagenomes</taxon>
    </lineage>
</organism>
<dbReference type="EMBL" id="BARV01013636">
    <property type="protein sequence ID" value="GAI24701.1"/>
    <property type="molecule type" value="Genomic_DNA"/>
</dbReference>
<accession>X1N355</accession>
<reference evidence="1" key="1">
    <citation type="journal article" date="2014" name="Front. Microbiol.">
        <title>High frequency of phylogenetically diverse reductive dehalogenase-homologous genes in deep subseafloor sedimentary metagenomes.</title>
        <authorList>
            <person name="Kawai M."/>
            <person name="Futagami T."/>
            <person name="Toyoda A."/>
            <person name="Takaki Y."/>
            <person name="Nishi S."/>
            <person name="Hori S."/>
            <person name="Arai W."/>
            <person name="Tsubouchi T."/>
            <person name="Morono Y."/>
            <person name="Uchiyama I."/>
            <person name="Ito T."/>
            <person name="Fujiyama A."/>
            <person name="Inagaki F."/>
            <person name="Takami H."/>
        </authorList>
    </citation>
    <scope>NUCLEOTIDE SEQUENCE</scope>
    <source>
        <strain evidence="1">Expedition CK06-06</strain>
    </source>
</reference>